<proteinExistence type="predicted"/>
<dbReference type="EMBL" id="CP000448">
    <property type="protein sequence ID" value="ABI69478.1"/>
    <property type="molecule type" value="Genomic_DNA"/>
</dbReference>
<evidence type="ECO:0000256" key="4">
    <source>
        <dbReference type="SAM" id="MobiDB-lite"/>
    </source>
</evidence>
<dbReference type="HOGENOM" id="CLU_959537_0_0_9"/>
<evidence type="ECO:0000256" key="1">
    <source>
        <dbReference type="ARBA" id="ARBA00004613"/>
    </source>
</evidence>
<keyword evidence="7" id="KW-1185">Reference proteome</keyword>
<dbReference type="CDD" id="cd00657">
    <property type="entry name" value="Ferritin_like"/>
    <property type="match status" value="1"/>
</dbReference>
<evidence type="ECO:0000256" key="3">
    <source>
        <dbReference type="ARBA" id="ARBA00022729"/>
    </source>
</evidence>
<dbReference type="Proteomes" id="UP000001968">
    <property type="component" value="Chromosome"/>
</dbReference>
<dbReference type="Pfam" id="PF24517">
    <property type="entry name" value="CBM96"/>
    <property type="match status" value="1"/>
</dbReference>
<feature type="region of interest" description="Disordered" evidence="4">
    <location>
        <begin position="62"/>
        <end position="87"/>
    </location>
</feature>
<dbReference type="KEGG" id="swo:Swol_2187"/>
<keyword evidence="3" id="KW-0732">Signal</keyword>
<keyword evidence="2" id="KW-0964">Secreted</keyword>
<dbReference type="AlphaFoldDB" id="Q0AUX6"/>
<feature type="domain" description="Carbohydrate-binding module family 96" evidence="5">
    <location>
        <begin position="120"/>
        <end position="273"/>
    </location>
</feature>
<evidence type="ECO:0000256" key="2">
    <source>
        <dbReference type="ARBA" id="ARBA00022525"/>
    </source>
</evidence>
<reference evidence="7" key="1">
    <citation type="journal article" date="2010" name="Environ. Microbiol.">
        <title>The genome of Syntrophomonas wolfei: new insights into syntrophic metabolism and biohydrogen production.</title>
        <authorList>
            <person name="Sieber J.R."/>
            <person name="Sims D.R."/>
            <person name="Han C."/>
            <person name="Kim E."/>
            <person name="Lykidis A."/>
            <person name="Lapidus A.L."/>
            <person name="McDonnald E."/>
            <person name="Rohlin L."/>
            <person name="Culley D.E."/>
            <person name="Gunsalus R."/>
            <person name="McInerney M.J."/>
        </authorList>
    </citation>
    <scope>NUCLEOTIDE SEQUENCE [LARGE SCALE GENOMIC DNA]</scope>
    <source>
        <strain evidence="7">DSM 2245B / Goettingen</strain>
    </source>
</reference>
<accession>Q0AUX6</accession>
<dbReference type="InterPro" id="IPR055372">
    <property type="entry name" value="CBM96"/>
</dbReference>
<protein>
    <recommendedName>
        <fullName evidence="5">Carbohydrate-binding module family 96 domain-containing protein</fullName>
    </recommendedName>
</protein>
<dbReference type="NCBIfam" id="NF033679">
    <property type="entry name" value="DNRLRE_dom"/>
    <property type="match status" value="1"/>
</dbReference>
<dbReference type="RefSeq" id="WP_011641569.1">
    <property type="nucleotide sequence ID" value="NC_008346.1"/>
</dbReference>
<organism evidence="6 7">
    <name type="scientific">Syntrophomonas wolfei subsp. wolfei (strain DSM 2245B / Goettingen)</name>
    <dbReference type="NCBI Taxonomy" id="335541"/>
    <lineage>
        <taxon>Bacteria</taxon>
        <taxon>Bacillati</taxon>
        <taxon>Bacillota</taxon>
        <taxon>Clostridia</taxon>
        <taxon>Eubacteriales</taxon>
        <taxon>Syntrophomonadaceae</taxon>
        <taxon>Syntrophomonas</taxon>
    </lineage>
</organism>
<sequence length="290" mass="33386">MNSKDLNSMLSTAMENKSKLLELYQDISSQIPDPNLQEEITRNILSSEKRHAALLQKLMQKLSDKASSDNGEKSDPARTRMADPETKNELAINVNNDIEGQSAFTAESHREGNQVKVLIITPNQDSYISKYYANHNYRNSLSNYVGRDLSSGDIYHSLLHFDMRPLSKQARITKANLILNLCRNEITYKDPVLTIRPVIEAWNESTITWDTQPQSSTTQHYSTEINPKHFRFLNIDISDLAREWHRHPEHNQGFIITGLENNGLLGFRSRRYFEESKRPILLVEFTLDGH</sequence>
<gene>
    <name evidence="6" type="ordered locus">Swol_2187</name>
</gene>
<dbReference type="GO" id="GO:0005576">
    <property type="term" value="C:extracellular region"/>
    <property type="evidence" value="ECO:0007669"/>
    <property type="project" value="UniProtKB-SubCell"/>
</dbReference>
<evidence type="ECO:0000313" key="7">
    <source>
        <dbReference type="Proteomes" id="UP000001968"/>
    </source>
</evidence>
<dbReference type="STRING" id="335541.Swol_2187"/>
<evidence type="ECO:0000313" key="6">
    <source>
        <dbReference type="EMBL" id="ABI69478.1"/>
    </source>
</evidence>
<name>Q0AUX6_SYNWW</name>
<comment type="subcellular location">
    <subcellularLocation>
        <location evidence="1">Secreted</location>
    </subcellularLocation>
</comment>
<evidence type="ECO:0000259" key="5">
    <source>
        <dbReference type="Pfam" id="PF24517"/>
    </source>
</evidence>